<dbReference type="Proteomes" id="UP000019374">
    <property type="component" value="Unassembled WGS sequence"/>
</dbReference>
<dbReference type="InterPro" id="IPR046341">
    <property type="entry name" value="SET_dom_sf"/>
</dbReference>
<reference evidence="3 4" key="1">
    <citation type="journal article" date="2013" name="Chin. Sci. Bull.">
        <title>Genome survey uncovers the secrets of sex and lifestyle in caterpillar fungus.</title>
        <authorList>
            <person name="Hu X."/>
            <person name="Zhang Y."/>
            <person name="Xiao G."/>
            <person name="Zheng P."/>
            <person name="Xia Y."/>
            <person name="Zhang X."/>
            <person name="St Leger R.J."/>
            <person name="Liu X."/>
            <person name="Wang C."/>
        </authorList>
    </citation>
    <scope>NUCLEOTIDE SEQUENCE [LARGE SCALE GENOMIC DNA]</scope>
    <source>
        <strain evidence="4">Co18 / CGMCC 3.14243</strain>
        <tissue evidence="3">Fruit-body</tissue>
    </source>
</reference>
<dbReference type="Gene3D" id="2.170.270.10">
    <property type="entry name" value="SET domain"/>
    <property type="match status" value="1"/>
</dbReference>
<evidence type="ECO:0000256" key="1">
    <source>
        <dbReference type="SAM" id="SignalP"/>
    </source>
</evidence>
<dbReference type="HOGENOM" id="CLU_028281_6_1_1"/>
<dbReference type="CDD" id="cd20071">
    <property type="entry name" value="SET_SMYD"/>
    <property type="match status" value="1"/>
</dbReference>
<evidence type="ECO:0000259" key="2">
    <source>
        <dbReference type="PROSITE" id="PS50280"/>
    </source>
</evidence>
<dbReference type="PROSITE" id="PS50280">
    <property type="entry name" value="SET"/>
    <property type="match status" value="1"/>
</dbReference>
<dbReference type="SMART" id="SM00317">
    <property type="entry name" value="SET"/>
    <property type="match status" value="1"/>
</dbReference>
<organism evidence="3 4">
    <name type="scientific">Ophiocordyceps sinensis (strain Co18 / CGMCC 3.14243)</name>
    <name type="common">Yarsagumba caterpillar fungus</name>
    <name type="synonym">Hirsutella sinensis</name>
    <dbReference type="NCBI Taxonomy" id="911162"/>
    <lineage>
        <taxon>Eukaryota</taxon>
        <taxon>Fungi</taxon>
        <taxon>Dikarya</taxon>
        <taxon>Ascomycota</taxon>
        <taxon>Pezizomycotina</taxon>
        <taxon>Sordariomycetes</taxon>
        <taxon>Hypocreomycetidae</taxon>
        <taxon>Hypocreales</taxon>
        <taxon>Ophiocordycipitaceae</taxon>
        <taxon>Ophiocordyceps</taxon>
    </lineage>
</organism>
<proteinExistence type="predicted"/>
<dbReference type="SUPFAM" id="SSF82199">
    <property type="entry name" value="SET domain"/>
    <property type="match status" value="1"/>
</dbReference>
<gene>
    <name evidence="3" type="ORF">OCS_02255</name>
</gene>
<accession>T5A968</accession>
<dbReference type="AlphaFoldDB" id="T5A968"/>
<dbReference type="eggNOG" id="KOG2084">
    <property type="taxonomic scope" value="Eukaryota"/>
</dbReference>
<feature type="chain" id="PRO_5004596729" evidence="1">
    <location>
        <begin position="19"/>
        <end position="398"/>
    </location>
</feature>
<evidence type="ECO:0000313" key="4">
    <source>
        <dbReference type="Proteomes" id="UP000019374"/>
    </source>
</evidence>
<keyword evidence="1" id="KW-0732">Signal</keyword>
<protein>
    <submittedName>
        <fullName evidence="3">SET domain protein</fullName>
    </submittedName>
</protein>
<dbReference type="PANTHER" id="PTHR47332:SF6">
    <property type="entry name" value="SET DOMAIN-CONTAINING PROTEIN"/>
    <property type="match status" value="1"/>
</dbReference>
<dbReference type="EMBL" id="KE652367">
    <property type="protein sequence ID" value="EQL02030.1"/>
    <property type="molecule type" value="Genomic_DNA"/>
</dbReference>
<feature type="domain" description="SET" evidence="2">
    <location>
        <begin position="89"/>
        <end position="240"/>
    </location>
</feature>
<name>T5A968_OPHSC</name>
<dbReference type="InterPro" id="IPR001214">
    <property type="entry name" value="SET_dom"/>
</dbReference>
<dbReference type="PANTHER" id="PTHR47332">
    <property type="entry name" value="SET DOMAIN-CONTAINING PROTEIN 5"/>
    <property type="match status" value="1"/>
</dbReference>
<dbReference type="InterPro" id="IPR053185">
    <property type="entry name" value="SET_domain_protein"/>
</dbReference>
<feature type="signal peptide" evidence="1">
    <location>
        <begin position="1"/>
        <end position="18"/>
    </location>
</feature>
<evidence type="ECO:0000313" key="3">
    <source>
        <dbReference type="EMBL" id="EQL02030.1"/>
    </source>
</evidence>
<dbReference type="Pfam" id="PF00856">
    <property type="entry name" value="SET"/>
    <property type="match status" value="1"/>
</dbReference>
<sequence length="398" mass="45590">MRIVNMALALSILATSQANMQDFRLFQRQTWCPAESRPITTHKCTDGYCVYTDARFWGGRGISFLTTADAMDKTVRRGLEQHYRPGFVTKVAVDAFEEREVAGKGVGLVAKRLLRRGELIIAEPPSVMVHLDMRTSVSEETRLEMQRAAVDALPRGTRLETLGLAGRGRGDAVEDILDTNSFTVTLAKAWDHHALFTQTSRLNHACRPNCQYNFNRRTLTHSVYTMRDVYPGQELTISYIDPTATYQERRGEIQFWGFNCSCSACELPRQARDESDKTMGLIRQYTDELKDWSNRSRATPDMAEALMELYRRESLYCRMADGYRLAAHAYSAVRDRYNALRMANDAMGYGLQTWMDMGARMMDVLLLLADAEAHWTWNQRRDRQDWPSSPRQQMASNV</sequence>